<organism evidence="3 4">
    <name type="scientific">Sphingopyxis bauzanensis</name>
    <dbReference type="NCBI Taxonomy" id="651663"/>
    <lineage>
        <taxon>Bacteria</taxon>
        <taxon>Pseudomonadati</taxon>
        <taxon>Pseudomonadota</taxon>
        <taxon>Alphaproteobacteria</taxon>
        <taxon>Sphingomonadales</taxon>
        <taxon>Sphingomonadaceae</taxon>
        <taxon>Sphingopyxis</taxon>
    </lineage>
</organism>
<dbReference type="AlphaFoldDB" id="A0A246JR10"/>
<comment type="caution">
    <text evidence="3">The sequence shown here is derived from an EMBL/GenBank/DDBJ whole genome shotgun (WGS) entry which is preliminary data.</text>
</comment>
<evidence type="ECO:0000256" key="1">
    <source>
        <dbReference type="SAM" id="MobiDB-lite"/>
    </source>
</evidence>
<reference evidence="3 4" key="1">
    <citation type="journal article" date="2010" name="Int. J. Syst. Evol. Microbiol.">
        <title>Sphingopyxis bauzanensis sp. nov., a psychrophilic bacterium isolated from soil.</title>
        <authorList>
            <person name="Zhang D.C."/>
            <person name="Liu H.C."/>
            <person name="Xin Y.H."/>
            <person name="Zhou Y.G."/>
            <person name="Schinner F."/>
            <person name="Margesin R."/>
        </authorList>
    </citation>
    <scope>NUCLEOTIDE SEQUENCE [LARGE SCALE GENOMIC DNA]</scope>
    <source>
        <strain evidence="3 4">DSM 22271</strain>
    </source>
</reference>
<protein>
    <submittedName>
        <fullName evidence="3">Uncharacterized protein</fullName>
    </submittedName>
</protein>
<keyword evidence="2" id="KW-0472">Membrane</keyword>
<dbReference type="EMBL" id="NISK01000003">
    <property type="protein sequence ID" value="OWQ95447.1"/>
    <property type="molecule type" value="Genomic_DNA"/>
</dbReference>
<accession>A0A246JR10</accession>
<keyword evidence="2" id="KW-1133">Transmembrane helix</keyword>
<feature type="transmembrane region" description="Helical" evidence="2">
    <location>
        <begin position="20"/>
        <end position="39"/>
    </location>
</feature>
<evidence type="ECO:0000256" key="2">
    <source>
        <dbReference type="SAM" id="Phobius"/>
    </source>
</evidence>
<proteinExistence type="predicted"/>
<feature type="transmembrane region" description="Helical" evidence="2">
    <location>
        <begin position="45"/>
        <end position="64"/>
    </location>
</feature>
<evidence type="ECO:0000313" key="3">
    <source>
        <dbReference type="EMBL" id="OWQ95447.1"/>
    </source>
</evidence>
<gene>
    <name evidence="3" type="ORF">CDQ92_11475</name>
</gene>
<evidence type="ECO:0000313" key="4">
    <source>
        <dbReference type="Proteomes" id="UP000197361"/>
    </source>
</evidence>
<sequence>MLTLDSIIAAARRADPNFRYAIVAAGLVAVVAIIVKFGVSYATLIFGVIALVGLMVLFVVFAQIPKLRRASLDLPARVLVWTILLAVIAFVALLTTSTFFNWPLPFSDGIARGLVSAAELREERQIGPSGAGNSTETPRAENGSAPAEEDIKPIDATTKTLIVQDVTDAYKQVGWQIAFINNWGQPPTRQTLRVVSKQLVGTSQDGRVVGTPVDPDELPAPQYYGSQTIAGLGQEAGPRVASFYAAYGQYRAALKRLNEGPVDFLAEFTNVSVSGNEVMKRGREALCALGKTPPVLFPQGGFLEPVPPNCDGLQN</sequence>
<name>A0A246JR10_9SPHN</name>
<dbReference type="Proteomes" id="UP000197361">
    <property type="component" value="Unassembled WGS sequence"/>
</dbReference>
<feature type="transmembrane region" description="Helical" evidence="2">
    <location>
        <begin position="76"/>
        <end position="102"/>
    </location>
</feature>
<keyword evidence="4" id="KW-1185">Reference proteome</keyword>
<keyword evidence="2" id="KW-0812">Transmembrane</keyword>
<feature type="region of interest" description="Disordered" evidence="1">
    <location>
        <begin position="123"/>
        <end position="151"/>
    </location>
</feature>